<gene>
    <name evidence="1" type="ORF">LCPAC403_01440</name>
</gene>
<dbReference type="EMBL" id="MK500589">
    <property type="protein sequence ID" value="QBK93010.1"/>
    <property type="molecule type" value="Genomic_DNA"/>
</dbReference>
<proteinExistence type="predicted"/>
<accession>A0A481ZCZ8</accession>
<reference evidence="1" key="1">
    <citation type="journal article" date="2019" name="MBio">
        <title>Virus Genomes from Deep Sea Sediments Expand the Ocean Megavirome and Support Independent Origins of Viral Gigantism.</title>
        <authorList>
            <person name="Backstrom D."/>
            <person name="Yutin N."/>
            <person name="Jorgensen S.L."/>
            <person name="Dharamshi J."/>
            <person name="Homa F."/>
            <person name="Zaremba-Niedwiedzka K."/>
            <person name="Spang A."/>
            <person name="Wolf Y.I."/>
            <person name="Koonin E.V."/>
            <person name="Ettema T.J."/>
        </authorList>
    </citation>
    <scope>NUCLEOTIDE SEQUENCE</scope>
</reference>
<name>A0A481ZCZ8_9VIRU</name>
<organism evidence="1">
    <name type="scientific">Pithovirus LCPAC403</name>
    <dbReference type="NCBI Taxonomy" id="2506596"/>
    <lineage>
        <taxon>Viruses</taxon>
        <taxon>Pithoviruses</taxon>
    </lineage>
</organism>
<evidence type="ECO:0000313" key="1">
    <source>
        <dbReference type="EMBL" id="QBK93010.1"/>
    </source>
</evidence>
<sequence>MYVIALRGDPFLKETFMSFYRQDGRNTIIMDNLIICDSDIEEYHGIIAFRCYGDNNVVSDCKSPVVYCYGDRDEDLLARIIILLEMCSKYF</sequence>
<protein>
    <submittedName>
        <fullName evidence="1">Uncharacterized protein</fullName>
    </submittedName>
</protein>